<evidence type="ECO:0000313" key="1">
    <source>
        <dbReference type="EMBL" id="CAB4143803.1"/>
    </source>
</evidence>
<organism evidence="1">
    <name type="scientific">uncultured Caudovirales phage</name>
    <dbReference type="NCBI Taxonomy" id="2100421"/>
    <lineage>
        <taxon>Viruses</taxon>
        <taxon>Duplodnaviria</taxon>
        <taxon>Heunggongvirae</taxon>
        <taxon>Uroviricota</taxon>
        <taxon>Caudoviricetes</taxon>
        <taxon>Peduoviridae</taxon>
        <taxon>Maltschvirus</taxon>
        <taxon>Maltschvirus maltsch</taxon>
    </lineage>
</organism>
<sequence>MLFIDYAFDLLPGGSIRFDKELKLTDIKASEGDEFVVKIIDGGIVFAKKGE</sequence>
<gene>
    <name evidence="1" type="ORF">UFOVP447_254</name>
</gene>
<accession>A0A6J5MEM8</accession>
<dbReference type="EMBL" id="LR796423">
    <property type="protein sequence ID" value="CAB4143803.1"/>
    <property type="molecule type" value="Genomic_DNA"/>
</dbReference>
<protein>
    <submittedName>
        <fullName evidence="1">Uncharacterized protein</fullName>
    </submittedName>
</protein>
<reference evidence="1" key="1">
    <citation type="submission" date="2020-04" db="EMBL/GenBank/DDBJ databases">
        <authorList>
            <person name="Chiriac C."/>
            <person name="Salcher M."/>
            <person name="Ghai R."/>
            <person name="Kavagutti S V."/>
        </authorList>
    </citation>
    <scope>NUCLEOTIDE SEQUENCE</scope>
</reference>
<name>A0A6J5MEM8_9CAUD</name>
<proteinExistence type="predicted"/>